<sequence>QSPLSLDLHIPIYKHRTTLVLNSSFVRKKDTLPGKRKMPVKSEPSTPPPRIGKIGPYTVFVTPPATPNATPKPESPASQPPVQIPPAPRVMAPPAQFDKEKPSSFAFFWNTVAKFKLTSLAAHASLDEHVAHWFGLNQSKYQWALDDYYENNEKICCLITHCDPKLIWSVSRIDYRIRRPKYKLNQAKYRMCNKPVDGILGRFFLQFLYSEFGILNDENPAF</sequence>
<dbReference type="PANTHER" id="PTHR37376">
    <property type="entry name" value="EXPRESSED PROTEIN"/>
    <property type="match status" value="1"/>
</dbReference>
<dbReference type="PANTHER" id="PTHR37376:SF1">
    <property type="entry name" value="EXPRESSED PROTEIN"/>
    <property type="match status" value="1"/>
</dbReference>
<feature type="non-terminal residue" evidence="2">
    <location>
        <position position="1"/>
    </location>
</feature>
<name>A0A5A7R3I5_STRAF</name>
<gene>
    <name evidence="2" type="ORF">STAS_29460</name>
</gene>
<organism evidence="2 3">
    <name type="scientific">Striga asiatica</name>
    <name type="common">Asiatic witchweed</name>
    <name type="synonym">Buchnera asiatica</name>
    <dbReference type="NCBI Taxonomy" id="4170"/>
    <lineage>
        <taxon>Eukaryota</taxon>
        <taxon>Viridiplantae</taxon>
        <taxon>Streptophyta</taxon>
        <taxon>Embryophyta</taxon>
        <taxon>Tracheophyta</taxon>
        <taxon>Spermatophyta</taxon>
        <taxon>Magnoliopsida</taxon>
        <taxon>eudicotyledons</taxon>
        <taxon>Gunneridae</taxon>
        <taxon>Pentapetalae</taxon>
        <taxon>asterids</taxon>
        <taxon>lamiids</taxon>
        <taxon>Lamiales</taxon>
        <taxon>Orobanchaceae</taxon>
        <taxon>Buchnereae</taxon>
        <taxon>Striga</taxon>
    </lineage>
</organism>
<dbReference type="Pfam" id="PF14774">
    <property type="entry name" value="FAM177"/>
    <property type="match status" value="1"/>
</dbReference>
<dbReference type="AlphaFoldDB" id="A0A5A7R3I5"/>
<protein>
    <submittedName>
        <fullName evidence="2">Hydroxyproline-rich glycoprotein family protein</fullName>
    </submittedName>
</protein>
<evidence type="ECO:0000313" key="2">
    <source>
        <dbReference type="EMBL" id="GER52029.1"/>
    </source>
</evidence>
<proteinExistence type="predicted"/>
<dbReference type="InterPro" id="IPR028260">
    <property type="entry name" value="FAM177"/>
</dbReference>
<evidence type="ECO:0000256" key="1">
    <source>
        <dbReference type="SAM" id="MobiDB-lite"/>
    </source>
</evidence>
<keyword evidence="3" id="KW-1185">Reference proteome</keyword>
<dbReference type="EMBL" id="BKCP01010070">
    <property type="protein sequence ID" value="GER52029.1"/>
    <property type="molecule type" value="Genomic_DNA"/>
</dbReference>
<dbReference type="Proteomes" id="UP000325081">
    <property type="component" value="Unassembled WGS sequence"/>
</dbReference>
<accession>A0A5A7R3I5</accession>
<comment type="caution">
    <text evidence="2">The sequence shown here is derived from an EMBL/GenBank/DDBJ whole genome shotgun (WGS) entry which is preliminary data.</text>
</comment>
<feature type="region of interest" description="Disordered" evidence="1">
    <location>
        <begin position="30"/>
        <end position="86"/>
    </location>
</feature>
<dbReference type="OrthoDB" id="45963at2759"/>
<reference evidence="3" key="1">
    <citation type="journal article" date="2019" name="Curr. Biol.">
        <title>Genome Sequence of Striga asiatica Provides Insight into the Evolution of Plant Parasitism.</title>
        <authorList>
            <person name="Yoshida S."/>
            <person name="Kim S."/>
            <person name="Wafula E.K."/>
            <person name="Tanskanen J."/>
            <person name="Kim Y.M."/>
            <person name="Honaas L."/>
            <person name="Yang Z."/>
            <person name="Spallek T."/>
            <person name="Conn C.E."/>
            <person name="Ichihashi Y."/>
            <person name="Cheong K."/>
            <person name="Cui S."/>
            <person name="Der J.P."/>
            <person name="Gundlach H."/>
            <person name="Jiao Y."/>
            <person name="Hori C."/>
            <person name="Ishida J.K."/>
            <person name="Kasahara H."/>
            <person name="Kiba T."/>
            <person name="Kim M.S."/>
            <person name="Koo N."/>
            <person name="Laohavisit A."/>
            <person name="Lee Y.H."/>
            <person name="Lumba S."/>
            <person name="McCourt P."/>
            <person name="Mortimer J.C."/>
            <person name="Mutuku J.M."/>
            <person name="Nomura T."/>
            <person name="Sasaki-Sekimoto Y."/>
            <person name="Seto Y."/>
            <person name="Wang Y."/>
            <person name="Wakatake T."/>
            <person name="Sakakibara H."/>
            <person name="Demura T."/>
            <person name="Yamaguchi S."/>
            <person name="Yoneyama K."/>
            <person name="Manabe R.I."/>
            <person name="Nelson D.C."/>
            <person name="Schulman A.H."/>
            <person name="Timko M.P."/>
            <person name="dePamphilis C.W."/>
            <person name="Choi D."/>
            <person name="Shirasu K."/>
        </authorList>
    </citation>
    <scope>NUCLEOTIDE SEQUENCE [LARGE SCALE GENOMIC DNA]</scope>
    <source>
        <strain evidence="3">cv. UVA1</strain>
    </source>
</reference>
<evidence type="ECO:0000313" key="3">
    <source>
        <dbReference type="Proteomes" id="UP000325081"/>
    </source>
</evidence>